<evidence type="ECO:0000313" key="5">
    <source>
        <dbReference type="EMBL" id="MBZ2196651.1"/>
    </source>
</evidence>
<dbReference type="PANTHER" id="PTHR33204">
    <property type="entry name" value="TRANSCRIPTIONAL REGULATOR, MARR FAMILY"/>
    <property type="match status" value="1"/>
</dbReference>
<dbReference type="Gene3D" id="1.10.10.10">
    <property type="entry name" value="Winged helix-like DNA-binding domain superfamily/Winged helix DNA-binding domain"/>
    <property type="match status" value="1"/>
</dbReference>
<keyword evidence="6" id="KW-1185">Reference proteome</keyword>
<name>A0ABS7S8H7_9MICO</name>
<dbReference type="InterPro" id="IPR036388">
    <property type="entry name" value="WH-like_DNA-bd_sf"/>
</dbReference>
<dbReference type="Pfam" id="PF01638">
    <property type="entry name" value="HxlR"/>
    <property type="match status" value="1"/>
</dbReference>
<dbReference type="PROSITE" id="PS51118">
    <property type="entry name" value="HTH_HXLR"/>
    <property type="match status" value="1"/>
</dbReference>
<evidence type="ECO:0000256" key="3">
    <source>
        <dbReference type="ARBA" id="ARBA00023163"/>
    </source>
</evidence>
<keyword evidence="2" id="KW-0238">DNA-binding</keyword>
<dbReference type="EMBL" id="JAGSHT010000010">
    <property type="protein sequence ID" value="MBZ2196651.1"/>
    <property type="molecule type" value="Genomic_DNA"/>
</dbReference>
<evidence type="ECO:0000259" key="4">
    <source>
        <dbReference type="PROSITE" id="PS51118"/>
    </source>
</evidence>
<keyword evidence="3" id="KW-0804">Transcription</keyword>
<dbReference type="InterPro" id="IPR036390">
    <property type="entry name" value="WH_DNA-bd_sf"/>
</dbReference>
<accession>A0ABS7S8H7</accession>
<evidence type="ECO:0000313" key="6">
    <source>
        <dbReference type="Proteomes" id="UP000826651"/>
    </source>
</evidence>
<gene>
    <name evidence="5" type="ORF">KCQ71_10835</name>
</gene>
<keyword evidence="1" id="KW-0805">Transcription regulation</keyword>
<sequence>MSEDPHPHAQCAAGVSRAFDMLGKRWSGPILSVLRNGPMKFSELRRAVGPITDSVLADRLVDLADFGVVVRTETDGRPPQITYALTGRGERLQPILDQLGRWAASELDRAPFEGCAEAGAAEAQSDAAEVPA</sequence>
<organism evidence="5 6">
    <name type="scientific">Occultella gossypii</name>
    <dbReference type="NCBI Taxonomy" id="2800820"/>
    <lineage>
        <taxon>Bacteria</taxon>
        <taxon>Bacillati</taxon>
        <taxon>Actinomycetota</taxon>
        <taxon>Actinomycetes</taxon>
        <taxon>Micrococcales</taxon>
        <taxon>Ruaniaceae</taxon>
        <taxon>Occultella</taxon>
    </lineage>
</organism>
<dbReference type="RefSeq" id="WP_223405696.1">
    <property type="nucleotide sequence ID" value="NZ_JAGSHT010000010.1"/>
</dbReference>
<dbReference type="InterPro" id="IPR002577">
    <property type="entry name" value="HTH_HxlR"/>
</dbReference>
<proteinExistence type="predicted"/>
<reference evidence="5 6" key="1">
    <citation type="submission" date="2021-04" db="EMBL/GenBank/DDBJ databases">
        <title>Ruania sp. nov., isolated from sandy soil of mangrove forest.</title>
        <authorList>
            <person name="Ge X."/>
            <person name="Huang R."/>
            <person name="Liu W."/>
        </authorList>
    </citation>
    <scope>NUCLEOTIDE SEQUENCE [LARGE SCALE GENOMIC DNA]</scope>
    <source>
        <strain evidence="5 6">N2-46</strain>
    </source>
</reference>
<protein>
    <submittedName>
        <fullName evidence="5">Helix-turn-helix transcriptional regulator</fullName>
    </submittedName>
</protein>
<dbReference type="Proteomes" id="UP000826651">
    <property type="component" value="Unassembled WGS sequence"/>
</dbReference>
<evidence type="ECO:0000256" key="2">
    <source>
        <dbReference type="ARBA" id="ARBA00023125"/>
    </source>
</evidence>
<dbReference type="PANTHER" id="PTHR33204:SF37">
    <property type="entry name" value="HTH-TYPE TRANSCRIPTIONAL REGULATOR YODB"/>
    <property type="match status" value="1"/>
</dbReference>
<comment type="caution">
    <text evidence="5">The sequence shown here is derived from an EMBL/GenBank/DDBJ whole genome shotgun (WGS) entry which is preliminary data.</text>
</comment>
<dbReference type="SUPFAM" id="SSF46785">
    <property type="entry name" value="Winged helix' DNA-binding domain"/>
    <property type="match status" value="1"/>
</dbReference>
<feature type="domain" description="HTH hxlR-type" evidence="4">
    <location>
        <begin position="11"/>
        <end position="111"/>
    </location>
</feature>
<evidence type="ECO:0000256" key="1">
    <source>
        <dbReference type="ARBA" id="ARBA00023015"/>
    </source>
</evidence>